<evidence type="ECO:0000313" key="2">
    <source>
        <dbReference type="Proteomes" id="UP000050384"/>
    </source>
</evidence>
<evidence type="ECO:0000313" key="1">
    <source>
        <dbReference type="EMBL" id="KPY69396.1"/>
    </source>
</evidence>
<dbReference type="PATRIC" id="fig|264459.3.peg.6388"/>
<dbReference type="InterPro" id="IPR011032">
    <property type="entry name" value="GroES-like_sf"/>
</dbReference>
<proteinExistence type="predicted"/>
<accession>A0A0Q0FX49</accession>
<protein>
    <submittedName>
        <fullName evidence="1">Uncharacterized protein</fullName>
    </submittedName>
</protein>
<organism evidence="1 2">
    <name type="scientific">Pseudomonas syringae pv. spinaceae</name>
    <dbReference type="NCBI Taxonomy" id="264459"/>
    <lineage>
        <taxon>Bacteria</taxon>
        <taxon>Pseudomonadati</taxon>
        <taxon>Pseudomonadota</taxon>
        <taxon>Gammaproteobacteria</taxon>
        <taxon>Pseudomonadales</taxon>
        <taxon>Pseudomonadaceae</taxon>
        <taxon>Pseudomonas</taxon>
        <taxon>Pseudomonas syringae</taxon>
    </lineage>
</organism>
<dbReference type="Proteomes" id="UP000050384">
    <property type="component" value="Unassembled WGS sequence"/>
</dbReference>
<dbReference type="Gene3D" id="3.90.180.10">
    <property type="entry name" value="Medium-chain alcohol dehydrogenases, catalytic domain"/>
    <property type="match status" value="1"/>
</dbReference>
<dbReference type="SUPFAM" id="SSF50129">
    <property type="entry name" value="GroES-like"/>
    <property type="match status" value="1"/>
</dbReference>
<dbReference type="AlphaFoldDB" id="A0A0Q0FX49"/>
<sequence>MYTAIGYAAQSATAPLTPMTFERRAPRADDVAIEILFCGVCLTCNA</sequence>
<dbReference type="EMBL" id="LJRI01001217">
    <property type="protein sequence ID" value="KPY69396.1"/>
    <property type="molecule type" value="Genomic_DNA"/>
</dbReference>
<name>A0A0Q0FX49_PSESX</name>
<comment type="caution">
    <text evidence="1">The sequence shown here is derived from an EMBL/GenBank/DDBJ whole genome shotgun (WGS) entry which is preliminary data.</text>
</comment>
<reference evidence="1 2" key="1">
    <citation type="submission" date="2015-09" db="EMBL/GenBank/DDBJ databases">
        <title>Genome announcement of multiple Pseudomonas syringae strains.</title>
        <authorList>
            <person name="Thakur S."/>
            <person name="Wang P.W."/>
            <person name="Gong Y."/>
            <person name="Weir B.S."/>
            <person name="Guttman D.S."/>
        </authorList>
    </citation>
    <scope>NUCLEOTIDE SEQUENCE [LARGE SCALE GENOMIC DNA]</scope>
    <source>
        <strain evidence="1 2">ICMP16929</strain>
    </source>
</reference>
<gene>
    <name evidence="1" type="ORF">ALO94_04074</name>
</gene>